<evidence type="ECO:0000256" key="1">
    <source>
        <dbReference type="ARBA" id="ARBA00004123"/>
    </source>
</evidence>
<evidence type="ECO:0000256" key="4">
    <source>
        <dbReference type="ARBA" id="ARBA00023015"/>
    </source>
</evidence>
<sequence length="240" mass="25852">MLRLGTKYRDEVGGSHSGVNQLGGVFVGGRPLPDSTRQKIVELAHSGARPCDISRILQTGSIRPRAIGGSKPRVATAEVVGKISLYKSECPSIFAWEIRDRLLQEGVCTNDNIPSVSSINRVLRNLAAQKEQRQQHQHQHQQPQQQSGIGGGGGGIGVGVGASSPAESVYDKLRLLNGQTSGWPRPNHWYPTGAGSPFPSLQPSLSPSHCPTLPPDPADILHAKKGKYIIHNLYNPQTNE</sequence>
<comment type="caution">
    <text evidence="10">The sequence shown here is derived from an EMBL/GenBank/DDBJ whole genome shotgun (WGS) entry which is preliminary data.</text>
</comment>
<evidence type="ECO:0000256" key="3">
    <source>
        <dbReference type="ARBA" id="ARBA00022724"/>
    </source>
</evidence>
<evidence type="ECO:0000313" key="10">
    <source>
        <dbReference type="EMBL" id="KAK0159114.1"/>
    </source>
</evidence>
<keyword evidence="6" id="KW-0804">Transcription</keyword>
<dbReference type="InterPro" id="IPR009057">
    <property type="entry name" value="Homeodomain-like_sf"/>
</dbReference>
<keyword evidence="7" id="KW-0539">Nucleus</keyword>
<evidence type="ECO:0000259" key="9">
    <source>
        <dbReference type="PROSITE" id="PS51057"/>
    </source>
</evidence>
<accession>A0AA39C723</accession>
<dbReference type="PRINTS" id="PR00027">
    <property type="entry name" value="PAIREDBOX"/>
</dbReference>
<keyword evidence="11" id="KW-1185">Reference proteome</keyword>
<dbReference type="PANTHER" id="PTHR45636">
    <property type="entry name" value="PAIRED BOX PROTEIN PAX-6-RELATED-RELATED"/>
    <property type="match status" value="1"/>
</dbReference>
<dbReference type="Gene3D" id="1.10.10.10">
    <property type="entry name" value="Winged helix-like DNA-binding domain superfamily/Winged helix DNA-binding domain"/>
    <property type="match status" value="2"/>
</dbReference>
<feature type="region of interest" description="Disordered" evidence="8">
    <location>
        <begin position="128"/>
        <end position="161"/>
    </location>
</feature>
<keyword evidence="5" id="KW-0238">DNA-binding</keyword>
<dbReference type="GO" id="GO:0005634">
    <property type="term" value="C:nucleus"/>
    <property type="evidence" value="ECO:0007669"/>
    <property type="project" value="UniProtKB-SubCell"/>
</dbReference>
<dbReference type="PROSITE" id="PS51057">
    <property type="entry name" value="PAIRED_2"/>
    <property type="match status" value="1"/>
</dbReference>
<dbReference type="GO" id="GO:0009791">
    <property type="term" value="P:post-embryonic development"/>
    <property type="evidence" value="ECO:0007669"/>
    <property type="project" value="UniProtKB-ARBA"/>
</dbReference>
<reference evidence="10" key="1">
    <citation type="journal article" date="2023" name="bioRxiv">
        <title>Scaffold-level genome assemblies of two parasitoid biocontrol wasps reveal the parthenogenesis mechanism and an associated novel virus.</title>
        <authorList>
            <person name="Inwood S."/>
            <person name="Skelly J."/>
            <person name="Guhlin J."/>
            <person name="Harrop T."/>
            <person name="Goldson S."/>
            <person name="Dearden P."/>
        </authorList>
    </citation>
    <scope>NUCLEOTIDE SEQUENCE</scope>
    <source>
        <strain evidence="10">Irish</strain>
        <tissue evidence="10">Whole body</tissue>
    </source>
</reference>
<dbReference type="Pfam" id="PF00292">
    <property type="entry name" value="PAX"/>
    <property type="match status" value="1"/>
</dbReference>
<reference evidence="10" key="2">
    <citation type="submission" date="2023-03" db="EMBL/GenBank/DDBJ databases">
        <authorList>
            <person name="Inwood S.N."/>
            <person name="Skelly J.G."/>
            <person name="Guhlin J."/>
            <person name="Harrop T.W.R."/>
            <person name="Goldson S.G."/>
            <person name="Dearden P.K."/>
        </authorList>
    </citation>
    <scope>NUCLEOTIDE SEQUENCE</scope>
    <source>
        <strain evidence="10">Irish</strain>
        <tissue evidence="10">Whole body</tissue>
    </source>
</reference>
<keyword evidence="3" id="KW-0563">Paired box</keyword>
<evidence type="ECO:0000256" key="5">
    <source>
        <dbReference type="ARBA" id="ARBA00023125"/>
    </source>
</evidence>
<gene>
    <name evidence="10" type="ORF">PV328_010039</name>
</gene>
<dbReference type="GO" id="GO:0000978">
    <property type="term" value="F:RNA polymerase II cis-regulatory region sequence-specific DNA binding"/>
    <property type="evidence" value="ECO:0007669"/>
    <property type="project" value="TreeGrafter"/>
</dbReference>
<evidence type="ECO:0000256" key="6">
    <source>
        <dbReference type="ARBA" id="ARBA00023163"/>
    </source>
</evidence>
<keyword evidence="2" id="KW-0217">Developmental protein</keyword>
<dbReference type="EMBL" id="JAQQBS010001424">
    <property type="protein sequence ID" value="KAK0159114.1"/>
    <property type="molecule type" value="Genomic_DNA"/>
</dbReference>
<dbReference type="InterPro" id="IPR043565">
    <property type="entry name" value="PAX_fam"/>
</dbReference>
<dbReference type="GO" id="GO:0000981">
    <property type="term" value="F:DNA-binding transcription factor activity, RNA polymerase II-specific"/>
    <property type="evidence" value="ECO:0007669"/>
    <property type="project" value="TreeGrafter"/>
</dbReference>
<dbReference type="FunFam" id="1.10.10.10:FF:000003">
    <property type="entry name" value="Paired box protein Pax-6"/>
    <property type="match status" value="1"/>
</dbReference>
<comment type="subcellular location">
    <subcellularLocation>
        <location evidence="1">Nucleus</location>
    </subcellularLocation>
</comment>
<evidence type="ECO:0000256" key="8">
    <source>
        <dbReference type="SAM" id="MobiDB-lite"/>
    </source>
</evidence>
<evidence type="ECO:0000313" key="11">
    <source>
        <dbReference type="Proteomes" id="UP001168990"/>
    </source>
</evidence>
<name>A0AA39C723_9HYME</name>
<dbReference type="Proteomes" id="UP001168990">
    <property type="component" value="Unassembled WGS sequence"/>
</dbReference>
<protein>
    <recommendedName>
        <fullName evidence="9">Paired domain-containing protein</fullName>
    </recommendedName>
</protein>
<dbReference type="InterPro" id="IPR001523">
    <property type="entry name" value="Paired_dom"/>
</dbReference>
<dbReference type="PANTHER" id="PTHR45636:SF41">
    <property type="entry name" value="PAIRED BOX PROTEIN PAX-6-RELATED"/>
    <property type="match status" value="1"/>
</dbReference>
<organism evidence="10 11">
    <name type="scientific">Microctonus aethiopoides</name>
    <dbReference type="NCBI Taxonomy" id="144406"/>
    <lineage>
        <taxon>Eukaryota</taxon>
        <taxon>Metazoa</taxon>
        <taxon>Ecdysozoa</taxon>
        <taxon>Arthropoda</taxon>
        <taxon>Hexapoda</taxon>
        <taxon>Insecta</taxon>
        <taxon>Pterygota</taxon>
        <taxon>Neoptera</taxon>
        <taxon>Endopterygota</taxon>
        <taxon>Hymenoptera</taxon>
        <taxon>Apocrita</taxon>
        <taxon>Ichneumonoidea</taxon>
        <taxon>Braconidae</taxon>
        <taxon>Euphorinae</taxon>
        <taxon>Microctonus</taxon>
    </lineage>
</organism>
<dbReference type="SMART" id="SM00351">
    <property type="entry name" value="PAX"/>
    <property type="match status" value="1"/>
</dbReference>
<keyword evidence="4" id="KW-0805">Transcription regulation</keyword>
<evidence type="ECO:0000256" key="2">
    <source>
        <dbReference type="ARBA" id="ARBA00022473"/>
    </source>
</evidence>
<feature type="compositionally biased region" description="Gly residues" evidence="8">
    <location>
        <begin position="148"/>
        <end position="160"/>
    </location>
</feature>
<dbReference type="SUPFAM" id="SSF46689">
    <property type="entry name" value="Homeodomain-like"/>
    <property type="match status" value="1"/>
</dbReference>
<feature type="domain" description="Paired" evidence="9">
    <location>
        <begin position="15"/>
        <end position="126"/>
    </location>
</feature>
<proteinExistence type="predicted"/>
<dbReference type="AlphaFoldDB" id="A0AA39C723"/>
<evidence type="ECO:0000256" key="7">
    <source>
        <dbReference type="ARBA" id="ARBA00023242"/>
    </source>
</evidence>
<dbReference type="InterPro" id="IPR036388">
    <property type="entry name" value="WH-like_DNA-bd_sf"/>
</dbReference>